<protein>
    <submittedName>
        <fullName evidence="2">Uncharacterized protein</fullName>
    </submittedName>
</protein>
<reference evidence="2" key="1">
    <citation type="journal article" date="2020" name="New Phytol.">
        <title>Comparative genomics reveals dynamic genome evolution in host specialist ectomycorrhizal fungi.</title>
        <authorList>
            <person name="Lofgren L.A."/>
            <person name="Nguyen N.H."/>
            <person name="Vilgalys R."/>
            <person name="Ruytinx J."/>
            <person name="Liao H.L."/>
            <person name="Branco S."/>
            <person name="Kuo A."/>
            <person name="LaButti K."/>
            <person name="Lipzen A."/>
            <person name="Andreopoulos W."/>
            <person name="Pangilinan J."/>
            <person name="Riley R."/>
            <person name="Hundley H."/>
            <person name="Na H."/>
            <person name="Barry K."/>
            <person name="Grigoriev I.V."/>
            <person name="Stajich J.E."/>
            <person name="Kennedy P.G."/>
        </authorList>
    </citation>
    <scope>NUCLEOTIDE SEQUENCE</scope>
    <source>
        <strain evidence="2">FC423</strain>
    </source>
</reference>
<name>A0A9P7FGZ8_9AGAM</name>
<feature type="region of interest" description="Disordered" evidence="1">
    <location>
        <begin position="1"/>
        <end position="62"/>
    </location>
</feature>
<feature type="compositionally biased region" description="Acidic residues" evidence="1">
    <location>
        <begin position="538"/>
        <end position="548"/>
    </location>
</feature>
<evidence type="ECO:0000313" key="3">
    <source>
        <dbReference type="Proteomes" id="UP000823399"/>
    </source>
</evidence>
<gene>
    <name evidence="2" type="ORF">F5147DRAFT_671126</name>
</gene>
<proteinExistence type="predicted"/>
<comment type="caution">
    <text evidence="2">The sequence shown here is derived from an EMBL/GenBank/DDBJ whole genome shotgun (WGS) entry which is preliminary data.</text>
</comment>
<dbReference type="AlphaFoldDB" id="A0A9P7FGZ8"/>
<feature type="region of interest" description="Disordered" evidence="1">
    <location>
        <begin position="446"/>
        <end position="550"/>
    </location>
</feature>
<evidence type="ECO:0000313" key="2">
    <source>
        <dbReference type="EMBL" id="KAG2117087.1"/>
    </source>
</evidence>
<sequence>MFSSFSSFLSSIPQPSQEQRSHQSLSTPNNVTPTNDAPEPDVDSQPLDYTASDSKAKKKDKREKLVNETFIVVRPPPSKSNHPLNLQVQLVPPQSRHDRPHATVQALDQSTPDTVDTTSDSIDLRRTPSGQSETSTFSAYTSATSISSYNSSSTASSGRRMIIPLYNLQAHNVMTNVIVDAGTDAKVAKFAKRGLEILGLAILEPIEVWGTVPLPGTLLPSSSARTSIDDPKRELGLFPRSPTHSSNSRPVTPEICTTLLPPSSHTDILRKPSFTFIPTTTDETITSNAQPQRGGAKKLFTKMFKKRDTSSRTLPLVTPTVDLQGLPSITCVPSRRSHDIHLSSPQVVDVPRFNDNPPRTSLSGMSSTVTLCPPVLGIQASLYPSISPLKGRPTKYVWVVRKWLKGTDTGLLNGMMGKLSVNGRGDLAGASAPQVEVRFEWSRGLKKEKERGRKSRTDRRLPTQGPENGSVSRRGSAVVASEPLLMRSVHKSPSRLCDPPSALDTLPTSHSQSRSSHHSTSSDGSNSIGSSAHRADDSGDDSEAEDSETPWTCTLTVQRTGHPPLMHSSAQQQDHVVRLKVATLKPTPHHPQVVGLLKVPFPLPDIDVERLAVHRRMVAAQSIIRTASNSGELTLTAEEIKDSISSTALWLVVREAFGGVGRERRKGDGWRIRA</sequence>
<organism evidence="2 3">
    <name type="scientific">Suillus discolor</name>
    <dbReference type="NCBI Taxonomy" id="1912936"/>
    <lineage>
        <taxon>Eukaryota</taxon>
        <taxon>Fungi</taxon>
        <taxon>Dikarya</taxon>
        <taxon>Basidiomycota</taxon>
        <taxon>Agaricomycotina</taxon>
        <taxon>Agaricomycetes</taxon>
        <taxon>Agaricomycetidae</taxon>
        <taxon>Boletales</taxon>
        <taxon>Suillineae</taxon>
        <taxon>Suillaceae</taxon>
        <taxon>Suillus</taxon>
    </lineage>
</organism>
<accession>A0A9P7FGZ8</accession>
<evidence type="ECO:0000256" key="1">
    <source>
        <dbReference type="SAM" id="MobiDB-lite"/>
    </source>
</evidence>
<dbReference type="Proteomes" id="UP000823399">
    <property type="component" value="Unassembled WGS sequence"/>
</dbReference>
<feature type="compositionally biased region" description="Low complexity" evidence="1">
    <location>
        <begin position="509"/>
        <end position="532"/>
    </location>
</feature>
<dbReference type="RefSeq" id="XP_041297976.1">
    <property type="nucleotide sequence ID" value="XM_041435571.1"/>
</dbReference>
<feature type="compositionally biased region" description="Low complexity" evidence="1">
    <location>
        <begin position="469"/>
        <end position="481"/>
    </location>
</feature>
<feature type="compositionally biased region" description="Low complexity" evidence="1">
    <location>
        <begin position="108"/>
        <end position="121"/>
    </location>
</feature>
<feature type="compositionally biased region" description="Polar residues" evidence="1">
    <location>
        <begin position="12"/>
        <end position="35"/>
    </location>
</feature>
<dbReference type="OrthoDB" id="2590746at2759"/>
<feature type="region of interest" description="Disordered" evidence="1">
    <location>
        <begin position="93"/>
        <end position="136"/>
    </location>
</feature>
<dbReference type="EMBL" id="JABBWM010000005">
    <property type="protein sequence ID" value="KAG2117087.1"/>
    <property type="molecule type" value="Genomic_DNA"/>
</dbReference>
<keyword evidence="3" id="KW-1185">Reference proteome</keyword>
<dbReference type="GeneID" id="64697830"/>
<feature type="compositionally biased region" description="Low complexity" evidence="1">
    <location>
        <begin position="1"/>
        <end position="11"/>
    </location>
</feature>